<accession>A0ABT9PBU4</accession>
<dbReference type="Proteomes" id="UP001235712">
    <property type="component" value="Unassembled WGS sequence"/>
</dbReference>
<reference evidence="1 2" key="1">
    <citation type="submission" date="2023-07" db="EMBL/GenBank/DDBJ databases">
        <title>Sequencing the genomes of 1000 actinobacteria strains.</title>
        <authorList>
            <person name="Klenk H.-P."/>
        </authorList>
    </citation>
    <scope>NUCLEOTIDE SEQUENCE [LARGE SCALE GENOMIC DNA]</scope>
    <source>
        <strain evidence="1 2">DSM 44388</strain>
    </source>
</reference>
<sequence>MSDMVTELAGERHVAAVWMHSGTDYMGIGPWANGRLLRAVSMSSADGIIENVGEPLSFEAPFWEGRRPVIHLSNYPLPFHPLGMGSEALRELFGFVLEGRIDADCVDVEDLQVPTFTQVAG</sequence>
<gene>
    <name evidence="1" type="ORF">J2S57_005928</name>
</gene>
<evidence type="ECO:0000313" key="2">
    <source>
        <dbReference type="Proteomes" id="UP001235712"/>
    </source>
</evidence>
<evidence type="ECO:0000313" key="1">
    <source>
        <dbReference type="EMBL" id="MDP9830179.1"/>
    </source>
</evidence>
<organism evidence="1 2">
    <name type="scientific">Kineosporia succinea</name>
    <dbReference type="NCBI Taxonomy" id="84632"/>
    <lineage>
        <taxon>Bacteria</taxon>
        <taxon>Bacillati</taxon>
        <taxon>Actinomycetota</taxon>
        <taxon>Actinomycetes</taxon>
        <taxon>Kineosporiales</taxon>
        <taxon>Kineosporiaceae</taxon>
        <taxon>Kineosporia</taxon>
    </lineage>
</organism>
<dbReference type="InterPro" id="IPR053847">
    <property type="entry name" value="DUF6928"/>
</dbReference>
<comment type="caution">
    <text evidence="1">The sequence shown here is derived from an EMBL/GenBank/DDBJ whole genome shotgun (WGS) entry which is preliminary data.</text>
</comment>
<keyword evidence="2" id="KW-1185">Reference proteome</keyword>
<name>A0ABT9PBU4_9ACTN</name>
<protein>
    <submittedName>
        <fullName evidence="1">Uncharacterized protein</fullName>
    </submittedName>
</protein>
<dbReference type="EMBL" id="JAUSQZ010000001">
    <property type="protein sequence ID" value="MDP9830179.1"/>
    <property type="molecule type" value="Genomic_DNA"/>
</dbReference>
<proteinExistence type="predicted"/>
<dbReference type="Pfam" id="PF21997">
    <property type="entry name" value="DUF6928"/>
    <property type="match status" value="1"/>
</dbReference>